<dbReference type="GeneID" id="92088290"/>
<dbReference type="SUPFAM" id="SSF53335">
    <property type="entry name" value="S-adenosyl-L-methionine-dependent methyltransferases"/>
    <property type="match status" value="1"/>
</dbReference>
<dbReference type="EMBL" id="JAQQWL010000004">
    <property type="protein sequence ID" value="KAK8076546.1"/>
    <property type="molecule type" value="Genomic_DNA"/>
</dbReference>
<keyword evidence="2" id="KW-1185">Reference proteome</keyword>
<dbReference type="RefSeq" id="XP_066719505.1">
    <property type="nucleotide sequence ID" value="XM_066855227.1"/>
</dbReference>
<dbReference type="InterPro" id="IPR029063">
    <property type="entry name" value="SAM-dependent_MTases_sf"/>
</dbReference>
<comment type="caution">
    <text evidence="1">The sequence shown here is derived from an EMBL/GenBank/DDBJ whole genome shotgun (WGS) entry which is preliminary data.</text>
</comment>
<reference evidence="1 2" key="1">
    <citation type="submission" date="2023-01" db="EMBL/GenBank/DDBJ databases">
        <title>Analysis of 21 Apiospora genomes using comparative genomics revels a genus with tremendous synthesis potential of carbohydrate active enzymes and secondary metabolites.</title>
        <authorList>
            <person name="Sorensen T."/>
        </authorList>
    </citation>
    <scope>NUCLEOTIDE SEQUENCE [LARGE SCALE GENOMIC DNA]</scope>
    <source>
        <strain evidence="1 2">CBS 135458</strain>
    </source>
</reference>
<accession>A0ABR1VZ66</accession>
<gene>
    <name evidence="1" type="ORF">PG994_003818</name>
</gene>
<proteinExistence type="predicted"/>
<evidence type="ECO:0000313" key="1">
    <source>
        <dbReference type="EMBL" id="KAK8076546.1"/>
    </source>
</evidence>
<sequence length="178" mass="19790">MAEGLLMYLAPARVRSLVRELVEYFGGEGGEILLDTVSSLYVKYTDHDELLKASGAKWKWGADDAHEVETSHPRLRLLEHVCSVDYMGKKAFGQSQVPLFGEDAAGVLKMAMASMSSINNAFGQNARFEFARSEDKRRSNGTCDHAISYQHGAWILFPHQVTEEQTALKSIGTIHTIK</sequence>
<name>A0ABR1VZ66_9PEZI</name>
<protein>
    <submittedName>
        <fullName evidence="1">Uncharacterized protein</fullName>
    </submittedName>
</protein>
<evidence type="ECO:0000313" key="2">
    <source>
        <dbReference type="Proteomes" id="UP001480595"/>
    </source>
</evidence>
<dbReference type="Proteomes" id="UP001480595">
    <property type="component" value="Unassembled WGS sequence"/>
</dbReference>
<organism evidence="1 2">
    <name type="scientific">Apiospora phragmitis</name>
    <dbReference type="NCBI Taxonomy" id="2905665"/>
    <lineage>
        <taxon>Eukaryota</taxon>
        <taxon>Fungi</taxon>
        <taxon>Dikarya</taxon>
        <taxon>Ascomycota</taxon>
        <taxon>Pezizomycotina</taxon>
        <taxon>Sordariomycetes</taxon>
        <taxon>Xylariomycetidae</taxon>
        <taxon>Amphisphaeriales</taxon>
        <taxon>Apiosporaceae</taxon>
        <taxon>Apiospora</taxon>
    </lineage>
</organism>